<feature type="compositionally biased region" description="Basic and acidic residues" evidence="1">
    <location>
        <begin position="487"/>
        <end position="496"/>
    </location>
</feature>
<feature type="region of interest" description="Disordered" evidence="1">
    <location>
        <begin position="195"/>
        <end position="237"/>
    </location>
</feature>
<accession>A0A1B7T7E2</accession>
<dbReference type="InterPro" id="IPR015007">
    <property type="entry name" value="NUP2/50/61"/>
</dbReference>
<feature type="compositionally biased region" description="Low complexity" evidence="1">
    <location>
        <begin position="516"/>
        <end position="529"/>
    </location>
</feature>
<feature type="region of interest" description="Disordered" evidence="1">
    <location>
        <begin position="336"/>
        <end position="559"/>
    </location>
</feature>
<feature type="domain" description="Nuclear pore complex NUP2/50/61" evidence="2">
    <location>
        <begin position="2"/>
        <end position="77"/>
    </location>
</feature>
<dbReference type="AlphaFoldDB" id="A0A1B7T7E2"/>
<dbReference type="EMBL" id="LXPE01000505">
    <property type="protein sequence ID" value="OBA24666.1"/>
    <property type="molecule type" value="Genomic_DNA"/>
</dbReference>
<dbReference type="Pfam" id="PF08911">
    <property type="entry name" value="NUP50"/>
    <property type="match status" value="1"/>
</dbReference>
<feature type="compositionally biased region" description="Polar residues" evidence="1">
    <location>
        <begin position="342"/>
        <end position="358"/>
    </location>
</feature>
<dbReference type="GO" id="GO:0005643">
    <property type="term" value="C:nuclear pore"/>
    <property type="evidence" value="ECO:0007669"/>
    <property type="project" value="InterPro"/>
</dbReference>
<evidence type="ECO:0000256" key="1">
    <source>
        <dbReference type="SAM" id="MobiDB-lite"/>
    </source>
</evidence>
<feature type="compositionally biased region" description="Low complexity" evidence="1">
    <location>
        <begin position="459"/>
        <end position="472"/>
    </location>
</feature>
<feature type="compositionally biased region" description="Basic and acidic residues" evidence="1">
    <location>
        <begin position="1"/>
        <end position="25"/>
    </location>
</feature>
<proteinExistence type="predicted"/>
<protein>
    <recommendedName>
        <fullName evidence="2">Nuclear pore complex NUP2/50/61 domain-containing protein</fullName>
    </recommendedName>
</protein>
<reference evidence="4" key="1">
    <citation type="journal article" date="2016" name="Proc. Natl. Acad. Sci. U.S.A.">
        <title>Comparative genomics of biotechnologically important yeasts.</title>
        <authorList>
            <person name="Riley R."/>
            <person name="Haridas S."/>
            <person name="Wolfe K.H."/>
            <person name="Lopes M.R."/>
            <person name="Hittinger C.T."/>
            <person name="Goeker M."/>
            <person name="Salamov A.A."/>
            <person name="Wisecaver J.H."/>
            <person name="Long T.M."/>
            <person name="Calvey C.H."/>
            <person name="Aerts A.L."/>
            <person name="Barry K.W."/>
            <person name="Choi C."/>
            <person name="Clum A."/>
            <person name="Coughlan A.Y."/>
            <person name="Deshpande S."/>
            <person name="Douglass A.P."/>
            <person name="Hanson S.J."/>
            <person name="Klenk H.-P."/>
            <person name="LaButti K.M."/>
            <person name="Lapidus A."/>
            <person name="Lindquist E.A."/>
            <person name="Lipzen A.M."/>
            <person name="Meier-Kolthoff J.P."/>
            <person name="Ohm R.A."/>
            <person name="Otillar R.P."/>
            <person name="Pangilinan J.L."/>
            <person name="Peng Y."/>
            <person name="Rokas A."/>
            <person name="Rosa C.A."/>
            <person name="Scheuner C."/>
            <person name="Sibirny A.A."/>
            <person name="Slot J.C."/>
            <person name="Stielow J.B."/>
            <person name="Sun H."/>
            <person name="Kurtzman C.P."/>
            <person name="Blackwell M."/>
            <person name="Grigoriev I.V."/>
            <person name="Jeffries T.W."/>
        </authorList>
    </citation>
    <scope>NUCLEOTIDE SEQUENCE [LARGE SCALE GENOMIC DNA]</scope>
    <source>
        <strain evidence="4">NRRL Y-1626</strain>
    </source>
</reference>
<keyword evidence="4" id="KW-1185">Reference proteome</keyword>
<sequence length="559" mass="60600">MAKRRAEYQIDRDGGHLDVEAKLQKEEEEQNSRPTGLNQGDVQGRKIAKLRTNKFGSNPSTTSASNGTNAGFSFFGAKKPTTTNTNEDENLAKFKAINTNFVTKINESFEKDPSCILSNICEKYLEYANQNKNPVDSQLPTNTSATSAVSNFTFNAPKPVEQKQTPFANFKANTSNNSNISGKLDSNKKNVAVEETDKPKHNPFGQFKFTKPAAEKASITELPSSDSESESDKEVDNVKKPVEIKGPQFTLTAKPTVKNPTFAFGEALKKKQAAEIDSDDSDVAEEPKGPTFNFTGTIKDSTFKFTKKEDENEKKDVSTTTTAVVAATPIFSFGTKKPAAETSKSTENNNKPAFSFGTTPAPLTKQTGEPVKTATTAPVFNFGTKKDTTETKPTAPVFNFGAKQQDSTTSKPTFSFGLNKSEEKKEETNTTIETAPEAKPQFSFNLNDKTPASETAKPTFNFGNTNTTGTNTSGKVGFGNTTSFSFGKKDEDKTADSSETNKPNFTFNLPFNQNKTTPTPTIATPAATPGSVPQPPKTETTAVTEQEEGGKQETPNLEN</sequence>
<feature type="non-terminal residue" evidence="3">
    <location>
        <position position="559"/>
    </location>
</feature>
<evidence type="ECO:0000313" key="3">
    <source>
        <dbReference type="EMBL" id="OBA24666.1"/>
    </source>
</evidence>
<comment type="caution">
    <text evidence="3">The sequence shown here is derived from an EMBL/GenBank/DDBJ whole genome shotgun (WGS) entry which is preliminary data.</text>
</comment>
<dbReference type="Proteomes" id="UP000092321">
    <property type="component" value="Unassembled WGS sequence"/>
</dbReference>
<feature type="region of interest" description="Disordered" evidence="1">
    <location>
        <begin position="273"/>
        <end position="295"/>
    </location>
</feature>
<name>A0A1B7T7E2_9ASCO</name>
<gene>
    <name evidence="3" type="ORF">HANVADRAFT_4518</name>
</gene>
<feature type="compositionally biased region" description="Polar residues" evidence="1">
    <location>
        <begin position="32"/>
        <end position="41"/>
    </location>
</feature>
<evidence type="ECO:0000259" key="2">
    <source>
        <dbReference type="Pfam" id="PF08911"/>
    </source>
</evidence>
<feature type="compositionally biased region" description="Polar residues" evidence="1">
    <location>
        <begin position="497"/>
        <end position="515"/>
    </location>
</feature>
<feature type="region of interest" description="Disordered" evidence="1">
    <location>
        <begin position="1"/>
        <end position="44"/>
    </location>
</feature>
<evidence type="ECO:0000313" key="4">
    <source>
        <dbReference type="Proteomes" id="UP000092321"/>
    </source>
</evidence>
<feature type="compositionally biased region" description="Polar residues" evidence="1">
    <location>
        <begin position="402"/>
        <end position="418"/>
    </location>
</feature>
<feature type="compositionally biased region" description="Polar residues" evidence="1">
    <location>
        <begin position="442"/>
        <end position="458"/>
    </location>
</feature>
<organism evidence="3 4">
    <name type="scientific">Hanseniaspora valbyensis NRRL Y-1626</name>
    <dbReference type="NCBI Taxonomy" id="766949"/>
    <lineage>
        <taxon>Eukaryota</taxon>
        <taxon>Fungi</taxon>
        <taxon>Dikarya</taxon>
        <taxon>Ascomycota</taxon>
        <taxon>Saccharomycotina</taxon>
        <taxon>Saccharomycetes</taxon>
        <taxon>Saccharomycodales</taxon>
        <taxon>Saccharomycodaceae</taxon>
        <taxon>Hanseniaspora</taxon>
    </lineage>
</organism>
<dbReference type="OrthoDB" id="185618at2759"/>